<feature type="non-terminal residue" evidence="1">
    <location>
        <position position="1"/>
    </location>
</feature>
<sequence length="259" mass="28623">DVRLPPPVVFSDGFSRGSPVHELDASDSEFMAACKSAWQTRMEQLESGARRVLMAERAVQREVQESADGGEGVAAESGVRRVLKAERVWQLRVVRESADGGEAESDARRVLMAERVWQLRVTPADMAASPLLFFSGPIVALCGPNRTVYKGCFNTSNSRAWVYNLFNAPLIEYSAKENATDTVPDTRPWALKGNFTQRDLDRVKMTTGKVANYQEMLTTSIFCLAPNGKYGQWGDNIVMLALAGCIPVLARHLHARSSR</sequence>
<gene>
    <name evidence="1" type="ORF">CYMTET_33074</name>
</gene>
<reference evidence="1 2" key="1">
    <citation type="journal article" date="2015" name="Genome Biol. Evol.">
        <title>Comparative Genomics of a Bacterivorous Green Alga Reveals Evolutionary Causalities and Consequences of Phago-Mixotrophic Mode of Nutrition.</title>
        <authorList>
            <person name="Burns J.A."/>
            <person name="Paasch A."/>
            <person name="Narechania A."/>
            <person name="Kim E."/>
        </authorList>
    </citation>
    <scope>NUCLEOTIDE SEQUENCE [LARGE SCALE GENOMIC DNA]</scope>
    <source>
        <strain evidence="1 2">PLY_AMNH</strain>
    </source>
</reference>
<dbReference type="EMBL" id="LGRX02020052">
    <property type="protein sequence ID" value="KAK3257854.1"/>
    <property type="molecule type" value="Genomic_DNA"/>
</dbReference>
<keyword evidence="2" id="KW-1185">Reference proteome</keyword>
<dbReference type="Proteomes" id="UP001190700">
    <property type="component" value="Unassembled WGS sequence"/>
</dbReference>
<accession>A0AAE0KRK6</accession>
<dbReference type="AlphaFoldDB" id="A0AAE0KRK6"/>
<evidence type="ECO:0000313" key="1">
    <source>
        <dbReference type="EMBL" id="KAK3257854.1"/>
    </source>
</evidence>
<protein>
    <submittedName>
        <fullName evidence="1">Uncharacterized protein</fullName>
    </submittedName>
</protein>
<proteinExistence type="predicted"/>
<organism evidence="1 2">
    <name type="scientific">Cymbomonas tetramitiformis</name>
    <dbReference type="NCBI Taxonomy" id="36881"/>
    <lineage>
        <taxon>Eukaryota</taxon>
        <taxon>Viridiplantae</taxon>
        <taxon>Chlorophyta</taxon>
        <taxon>Pyramimonadophyceae</taxon>
        <taxon>Pyramimonadales</taxon>
        <taxon>Pyramimonadaceae</taxon>
        <taxon>Cymbomonas</taxon>
    </lineage>
</organism>
<evidence type="ECO:0000313" key="2">
    <source>
        <dbReference type="Proteomes" id="UP001190700"/>
    </source>
</evidence>
<comment type="caution">
    <text evidence="1">The sequence shown here is derived from an EMBL/GenBank/DDBJ whole genome shotgun (WGS) entry which is preliminary data.</text>
</comment>
<name>A0AAE0KRK6_9CHLO</name>